<name>E1RGY2_METP4</name>
<dbReference type="Pfam" id="PF00939">
    <property type="entry name" value="Na_sulph_symp"/>
    <property type="match status" value="1"/>
</dbReference>
<dbReference type="PANTHER" id="PTHR10283">
    <property type="entry name" value="SOLUTE CARRIER FAMILY 13 MEMBER"/>
    <property type="match status" value="1"/>
</dbReference>
<sequence>MKKTLGRIIGILAFIIIVLYPVDPSAFPVEAKYAAAVTALMIVWWVTEAIPIQATALIPIVLFPLLGVLTPAEACSAYGDKVIFLFMGGFIIAMSMQRWGLHERIALHIIRKTGSSPRRLILGFMIATAFLSMWISNTATAMMMIPIAIAIIATILPNIETKLEEMDPKQRNFSECIVISIAYAATIGGMATIIGTPPNGFFIAQMQAIFPAAPPIDFSTWMLFALPLSCVFLPIGWLWLTYGAYRDLPGKISAGKDIIEEKISALGAMSKGEKWTLLVFAGTAVAWILRSQKNIGDIVIPGINTFLPGVDDSTIAIAGAILLFLLPVSRSEGIYTMNWEWAKKIPWGILILFGGGICLSKAFIASGLANEIIERLGFIHTIHIVIAVLIVAILVSLLTEVTSNTAIAGVMMPIMAITAVSMEVHPYILMLTATFACSMAFMLPVATPPNAVAYGSGYINIKDMIKAGWVLNIIGIILLVIFMFTVFMWVLGFGVEMPAWAFEPVISGG</sequence>
<keyword evidence="2 5" id="KW-0812">Transmembrane</keyword>
<dbReference type="NCBIfam" id="TIGR00785">
    <property type="entry name" value="dass"/>
    <property type="match status" value="1"/>
</dbReference>
<dbReference type="RefSeq" id="WP_013330684.1">
    <property type="nucleotide sequence ID" value="NC_014507.1"/>
</dbReference>
<dbReference type="GO" id="GO:0005886">
    <property type="term" value="C:plasma membrane"/>
    <property type="evidence" value="ECO:0007669"/>
    <property type="project" value="TreeGrafter"/>
</dbReference>
<reference evidence="6 7" key="1">
    <citation type="journal article" date="2010" name="Stand. Genomic Sci.">
        <title>Complete genome sequence of Methanoplanus petrolearius type strain (SEBR 4847).</title>
        <authorList>
            <person name="Brambilla E."/>
            <person name="Djao O.D."/>
            <person name="Daligault H."/>
            <person name="Lapidus A."/>
            <person name="Lucas S."/>
            <person name="Hammon N."/>
            <person name="Nolan M."/>
            <person name="Tice H."/>
            <person name="Cheng J.F."/>
            <person name="Han C."/>
            <person name="Tapia R."/>
            <person name="Goodwin L."/>
            <person name="Pitluck S."/>
            <person name="Liolios K."/>
            <person name="Ivanova N."/>
            <person name="Mavromatis K."/>
            <person name="Mikhailova N."/>
            <person name="Pati A."/>
            <person name="Chen A."/>
            <person name="Palaniappan K."/>
            <person name="Land M."/>
            <person name="Hauser L."/>
            <person name="Chang Y.J."/>
            <person name="Jeffries C.D."/>
            <person name="Rohde M."/>
            <person name="Spring S."/>
            <person name="Sikorski J."/>
            <person name="Goker M."/>
            <person name="Woyke T."/>
            <person name="Bristow J."/>
            <person name="Eisen J.A."/>
            <person name="Markowitz V."/>
            <person name="Hugenholtz P."/>
            <person name="Kyrpides N.C."/>
            <person name="Klenk H.P."/>
        </authorList>
    </citation>
    <scope>NUCLEOTIDE SEQUENCE [LARGE SCALE GENOMIC DNA]</scope>
    <source>
        <strain evidence="7">DSM 11571 / OCM 486 / SEBR 4847</strain>
    </source>
</reference>
<dbReference type="Proteomes" id="UP000006565">
    <property type="component" value="Chromosome"/>
</dbReference>
<feature type="transmembrane region" description="Helical" evidence="5">
    <location>
        <begin position="82"/>
        <end position="99"/>
    </location>
</feature>
<organism evidence="6 7">
    <name type="scientific">Methanolacinia petrolearia (strain DSM 11571 / OCM 486 / SEBR 4847)</name>
    <name type="common">Methanoplanus petrolearius</name>
    <dbReference type="NCBI Taxonomy" id="679926"/>
    <lineage>
        <taxon>Archaea</taxon>
        <taxon>Methanobacteriati</taxon>
        <taxon>Methanobacteriota</taxon>
        <taxon>Stenosarchaea group</taxon>
        <taxon>Methanomicrobia</taxon>
        <taxon>Methanomicrobiales</taxon>
        <taxon>Methanomicrobiaceae</taxon>
        <taxon>Methanolacinia</taxon>
    </lineage>
</organism>
<evidence type="ECO:0000256" key="4">
    <source>
        <dbReference type="ARBA" id="ARBA00023136"/>
    </source>
</evidence>
<keyword evidence="3 5" id="KW-1133">Transmembrane helix</keyword>
<dbReference type="CDD" id="cd01115">
    <property type="entry name" value="SLC13_permease"/>
    <property type="match status" value="1"/>
</dbReference>
<dbReference type="EMBL" id="CP002117">
    <property type="protein sequence ID" value="ADN37511.1"/>
    <property type="molecule type" value="Genomic_DNA"/>
</dbReference>
<feature type="transmembrane region" description="Helical" evidence="5">
    <location>
        <begin position="467"/>
        <end position="491"/>
    </location>
</feature>
<evidence type="ECO:0000313" key="6">
    <source>
        <dbReference type="EMBL" id="ADN37511.1"/>
    </source>
</evidence>
<keyword evidence="4 5" id="KW-0472">Membrane</keyword>
<feature type="transmembrane region" description="Helical" evidence="5">
    <location>
        <begin position="6"/>
        <end position="22"/>
    </location>
</feature>
<evidence type="ECO:0000256" key="2">
    <source>
        <dbReference type="ARBA" id="ARBA00022692"/>
    </source>
</evidence>
<dbReference type="eggNOG" id="arCOG00238">
    <property type="taxonomic scope" value="Archaea"/>
</dbReference>
<dbReference type="KEGG" id="mpi:Mpet_2768"/>
<evidence type="ECO:0000313" key="7">
    <source>
        <dbReference type="Proteomes" id="UP000006565"/>
    </source>
</evidence>
<dbReference type="GO" id="GO:1905039">
    <property type="term" value="P:carboxylic acid transmembrane transport"/>
    <property type="evidence" value="ECO:0007669"/>
    <property type="project" value="UniProtKB-ARBA"/>
</dbReference>
<dbReference type="GeneID" id="9745263"/>
<dbReference type="OrthoDB" id="19068at2157"/>
<dbReference type="STRING" id="679926.Mpet_2768"/>
<feature type="transmembrane region" description="Helical" evidence="5">
    <location>
        <begin position="142"/>
        <end position="161"/>
    </location>
</feature>
<dbReference type="PANTHER" id="PTHR10283:SF82">
    <property type="entry name" value="SOLUTE CARRIER FAMILY 13 MEMBER 2"/>
    <property type="match status" value="1"/>
</dbReference>
<proteinExistence type="predicted"/>
<dbReference type="AlphaFoldDB" id="E1RGY2"/>
<feature type="transmembrane region" description="Helical" evidence="5">
    <location>
        <begin position="345"/>
        <end position="364"/>
    </location>
</feature>
<evidence type="ECO:0000256" key="3">
    <source>
        <dbReference type="ARBA" id="ARBA00022989"/>
    </source>
</evidence>
<keyword evidence="7" id="KW-1185">Reference proteome</keyword>
<evidence type="ECO:0000256" key="1">
    <source>
        <dbReference type="ARBA" id="ARBA00004141"/>
    </source>
</evidence>
<dbReference type="GO" id="GO:0008514">
    <property type="term" value="F:organic anion transmembrane transporter activity"/>
    <property type="evidence" value="ECO:0007669"/>
    <property type="project" value="UniProtKB-ARBA"/>
</dbReference>
<protein>
    <submittedName>
        <fullName evidence="6">Anion transporter</fullName>
    </submittedName>
</protein>
<evidence type="ECO:0000256" key="5">
    <source>
        <dbReference type="SAM" id="Phobius"/>
    </source>
</evidence>
<dbReference type="HOGENOM" id="CLU_005170_0_0_2"/>
<feature type="transmembrane region" description="Helical" evidence="5">
    <location>
        <begin position="173"/>
        <end position="194"/>
    </location>
</feature>
<comment type="subcellular location">
    <subcellularLocation>
        <location evidence="1">Membrane</location>
        <topology evidence="1">Multi-pass membrane protein</topology>
    </subcellularLocation>
</comment>
<feature type="transmembrane region" description="Helical" evidence="5">
    <location>
        <begin position="221"/>
        <end position="242"/>
    </location>
</feature>
<feature type="transmembrane region" description="Helical" evidence="5">
    <location>
        <begin position="34"/>
        <end position="62"/>
    </location>
</feature>
<feature type="transmembrane region" description="Helical" evidence="5">
    <location>
        <begin position="401"/>
        <end position="420"/>
    </location>
</feature>
<dbReference type="InterPro" id="IPR001898">
    <property type="entry name" value="SLC13A/DASS"/>
</dbReference>
<accession>E1RGY2</accession>
<feature type="transmembrane region" description="Helical" evidence="5">
    <location>
        <begin position="376"/>
        <end position="395"/>
    </location>
</feature>
<gene>
    <name evidence="6" type="ordered locus">Mpet_2768</name>
</gene>